<proteinExistence type="predicted"/>
<evidence type="ECO:0000313" key="2">
    <source>
        <dbReference type="Proteomes" id="UP000093807"/>
    </source>
</evidence>
<protein>
    <submittedName>
        <fullName evidence="1">Uncharacterized protein</fullName>
    </submittedName>
</protein>
<dbReference type="PATRIC" id="fig|29536.5.peg.136"/>
<dbReference type="EMBL" id="JMTM01000006">
    <property type="protein sequence ID" value="OAZ05438.1"/>
    <property type="molecule type" value="Genomic_DNA"/>
</dbReference>
<reference evidence="1 2" key="1">
    <citation type="submission" date="2016-06" db="EMBL/GenBank/DDBJ databases">
        <title>Draft genome sequence of Flavobacterium succinicans strain DD5b.</title>
        <authorList>
            <person name="Poehlein A."/>
            <person name="Daniel R."/>
            <person name="Simeonova D.D."/>
        </authorList>
    </citation>
    <scope>NUCLEOTIDE SEQUENCE [LARGE SCALE GENOMIC DNA]</scope>
    <source>
        <strain evidence="1 2">DD5b</strain>
    </source>
</reference>
<evidence type="ECO:0000313" key="1">
    <source>
        <dbReference type="EMBL" id="OAZ05438.1"/>
    </source>
</evidence>
<dbReference type="AlphaFoldDB" id="A0A199XUJ5"/>
<sequence>MIYLANLIRIMLSFNVFIKKIEEKPFYRVLFCLCNISFGIDFTMQFP</sequence>
<comment type="caution">
    <text evidence="1">The sequence shown here is derived from an EMBL/GenBank/DDBJ whole genome shotgun (WGS) entry which is preliminary data.</text>
</comment>
<keyword evidence="2" id="KW-1185">Reference proteome</keyword>
<gene>
    <name evidence="1" type="ORF">FLB_01320</name>
</gene>
<organism evidence="1 2">
    <name type="scientific">Flavobacterium succinicans</name>
    <dbReference type="NCBI Taxonomy" id="29536"/>
    <lineage>
        <taxon>Bacteria</taxon>
        <taxon>Pseudomonadati</taxon>
        <taxon>Bacteroidota</taxon>
        <taxon>Flavobacteriia</taxon>
        <taxon>Flavobacteriales</taxon>
        <taxon>Flavobacteriaceae</taxon>
        <taxon>Flavobacterium</taxon>
    </lineage>
</organism>
<accession>A0A199XUJ5</accession>
<dbReference type="Proteomes" id="UP000093807">
    <property type="component" value="Unassembled WGS sequence"/>
</dbReference>
<name>A0A199XUJ5_9FLAO</name>